<feature type="non-terminal residue" evidence="3">
    <location>
        <position position="1"/>
    </location>
</feature>
<evidence type="ECO:0000256" key="2">
    <source>
        <dbReference type="SAM" id="Phobius"/>
    </source>
</evidence>
<dbReference type="AlphaFoldDB" id="A0AAV0BIL5"/>
<dbReference type="Proteomes" id="UP001153365">
    <property type="component" value="Unassembled WGS sequence"/>
</dbReference>
<keyword evidence="2" id="KW-0812">Transmembrane</keyword>
<sequence length="735" mass="86432">TKRKKSIVHRTKENIIIHSLIMSNWKTNIYLCFTVLKLIWASVASFKGSPVRTLEEEDIVKCSRSQNFDFYQTNHLTPIEKQSKLENRVDLLAEFPDFTPISINGKRNFKQAFDNREGNSMKPPDGNKVPNLSSPFVSDWGDDLMFFATEWDVFPAYNVESYIAEIQNNLAIAHALENSVHNYQGYYPQNNVFWENIHWLSHQAESLGARSKNSPSGTAETQVSRNQNLEQSSPHVNLPLKSVIESETTESLGEDNNNALTNKIRQASRLDADVLSSNKIYGDPRLPLINNNPNSSYTRARINKIKLFETEDLRILEKQKSQAMCFGKKDNFEEKDKPQSSRCSLQVFLGQADIIQKKIKNEYSEVKRKKSKTICGQEKSIKDAMDEYMLKLDYLSISSSNKSPLGLLLETIDNYADKKSEKYHEKRKQVHPIDLKLYNHNHFVKSFLGQRAIPISQPMLEKLHKAFKNLNEKTVKDINSKFFQTIVDQIKKNCVKSFYIHNNQLESFLDLKNFDFKIMNSFLRKVTKNRNHYPDELSKYFIKEIKNIPWKVFSNSKNMLEIFEKREFYLKNKMIKKFGVNFGVLPNQRFDLRKLFFVYSTLINKILCRGENDLLENFLPRQNHSMFFFDETLSNLEIDQDEPNIYFIENKNLPLSEDIRNKFLGYSPLYFPKNRFEIKMFDRNNSKIETLWKILALWLAKDKYDYYKEIYYPRSSTLFKFKNFFNSLFFCILEN</sequence>
<gene>
    <name evidence="3" type="ORF">PPACK8108_LOCUS20915</name>
</gene>
<organism evidence="3 4">
    <name type="scientific">Phakopsora pachyrhizi</name>
    <name type="common">Asian soybean rust disease fungus</name>
    <dbReference type="NCBI Taxonomy" id="170000"/>
    <lineage>
        <taxon>Eukaryota</taxon>
        <taxon>Fungi</taxon>
        <taxon>Dikarya</taxon>
        <taxon>Basidiomycota</taxon>
        <taxon>Pucciniomycotina</taxon>
        <taxon>Pucciniomycetes</taxon>
        <taxon>Pucciniales</taxon>
        <taxon>Phakopsoraceae</taxon>
        <taxon>Phakopsora</taxon>
    </lineage>
</organism>
<dbReference type="EMBL" id="CALTRL010005781">
    <property type="protein sequence ID" value="CAH7686287.1"/>
    <property type="molecule type" value="Genomic_DNA"/>
</dbReference>
<proteinExistence type="predicted"/>
<feature type="transmembrane region" description="Helical" evidence="2">
    <location>
        <begin position="28"/>
        <end position="46"/>
    </location>
</feature>
<name>A0AAV0BIL5_PHAPC</name>
<evidence type="ECO:0000313" key="4">
    <source>
        <dbReference type="Proteomes" id="UP001153365"/>
    </source>
</evidence>
<keyword evidence="2" id="KW-0472">Membrane</keyword>
<keyword evidence="2" id="KW-1133">Transmembrane helix</keyword>
<accession>A0AAV0BIL5</accession>
<feature type="region of interest" description="Disordered" evidence="1">
    <location>
        <begin position="208"/>
        <end position="240"/>
    </location>
</feature>
<reference evidence="3" key="1">
    <citation type="submission" date="2022-06" db="EMBL/GenBank/DDBJ databases">
        <authorList>
            <consortium name="SYNGENTA / RWTH Aachen University"/>
        </authorList>
    </citation>
    <scope>NUCLEOTIDE SEQUENCE</scope>
</reference>
<comment type="caution">
    <text evidence="3">The sequence shown here is derived from an EMBL/GenBank/DDBJ whole genome shotgun (WGS) entry which is preliminary data.</text>
</comment>
<evidence type="ECO:0000313" key="3">
    <source>
        <dbReference type="EMBL" id="CAH7686287.1"/>
    </source>
</evidence>
<keyword evidence="4" id="KW-1185">Reference proteome</keyword>
<protein>
    <submittedName>
        <fullName evidence="3">Expressed protein</fullName>
    </submittedName>
</protein>
<feature type="compositionally biased region" description="Polar residues" evidence="1">
    <location>
        <begin position="211"/>
        <end position="235"/>
    </location>
</feature>
<evidence type="ECO:0000256" key="1">
    <source>
        <dbReference type="SAM" id="MobiDB-lite"/>
    </source>
</evidence>